<feature type="transmembrane region" description="Helical" evidence="10">
    <location>
        <begin position="69"/>
        <end position="91"/>
    </location>
</feature>
<feature type="transmembrane region" description="Helical" evidence="10">
    <location>
        <begin position="162"/>
        <end position="184"/>
    </location>
</feature>
<dbReference type="FunFam" id="1.20.1280.290:FF:000001">
    <property type="entry name" value="Bidirectional sugar transporter SWEET"/>
    <property type="match status" value="1"/>
</dbReference>
<dbReference type="KEGG" id="zju:107404506"/>
<evidence type="ECO:0000256" key="3">
    <source>
        <dbReference type="ARBA" id="ARBA00022448"/>
    </source>
</evidence>
<protein>
    <recommendedName>
        <fullName evidence="10">Bidirectional sugar transporter SWEET</fullName>
    </recommendedName>
</protein>
<dbReference type="Pfam" id="PF03083">
    <property type="entry name" value="MtN3_slv"/>
    <property type="match status" value="2"/>
</dbReference>
<keyword evidence="7" id="KW-0677">Repeat</keyword>
<comment type="similarity">
    <text evidence="2 10">Belongs to the SWEET sugar transporter family.</text>
</comment>
<evidence type="ECO:0000256" key="10">
    <source>
        <dbReference type="RuleBase" id="RU910715"/>
    </source>
</evidence>
<feature type="transmembrane region" description="Helical" evidence="10">
    <location>
        <begin position="129"/>
        <end position="150"/>
    </location>
</feature>
<comment type="subcellular location">
    <subcellularLocation>
        <location evidence="1 10">Cell membrane</location>
        <topology evidence="1 10">Multi-pass membrane protein</topology>
    </subcellularLocation>
</comment>
<evidence type="ECO:0000256" key="2">
    <source>
        <dbReference type="ARBA" id="ARBA00007809"/>
    </source>
</evidence>
<dbReference type="GeneID" id="107404506"/>
<evidence type="ECO:0000313" key="13">
    <source>
        <dbReference type="RefSeq" id="XP_015866945.3"/>
    </source>
</evidence>
<gene>
    <name evidence="13" type="primary">LOC107404506</name>
</gene>
<dbReference type="InParanoid" id="A0A6P3YTH8"/>
<reference evidence="13" key="2">
    <citation type="submission" date="2025-08" db="UniProtKB">
        <authorList>
            <consortium name="RefSeq"/>
        </authorList>
    </citation>
    <scope>IDENTIFICATION</scope>
    <source>
        <tissue evidence="13">Seedling</tissue>
    </source>
</reference>
<dbReference type="GO" id="GO:0051119">
    <property type="term" value="F:sugar transmembrane transporter activity"/>
    <property type="evidence" value="ECO:0007669"/>
    <property type="project" value="InterPro"/>
</dbReference>
<reference evidence="12" key="1">
    <citation type="submission" date="2025-05" db="UniProtKB">
        <authorList>
            <consortium name="RefSeq"/>
        </authorList>
    </citation>
    <scope>NUCLEOTIDE SEQUENCE [LARGE SCALE GENOMIC DNA]</scope>
</reference>
<sequence length="283" mass="32255">MAAHHSLILAFGLLGNIISFMVYLAPIPTFHKVHKKKSTEGFQSLPYVVALFSSMLWIYYAILKQGATLLITINSVGCVIETVYIALFLFYAPKKSRIQTVKLLVLLIAFGYGFMVIMTMFLAKGEKRIQIIGWICLVFNLIVFAAPLCIMRKVIRTRSVEFMPFPLSFFLTLGAVMWFFYGLLLKDYNIAFPNVLGIIFGIVQMVLYIVYRNAKKILEEPKLQELSDHIIDVVKLSTMVCPELNPVVLQPNDVENDITVEDENLKEKIEETKEEVKELSVQV</sequence>
<keyword evidence="9 10" id="KW-0472">Membrane</keyword>
<dbReference type="InterPro" id="IPR047664">
    <property type="entry name" value="SWEET"/>
</dbReference>
<evidence type="ECO:0000256" key="6">
    <source>
        <dbReference type="ARBA" id="ARBA00022692"/>
    </source>
</evidence>
<feature type="coiled-coil region" evidence="11">
    <location>
        <begin position="255"/>
        <end position="282"/>
    </location>
</feature>
<keyword evidence="11" id="KW-0175">Coiled coil</keyword>
<evidence type="ECO:0000256" key="9">
    <source>
        <dbReference type="ARBA" id="ARBA00023136"/>
    </source>
</evidence>
<dbReference type="GO" id="GO:0005886">
    <property type="term" value="C:plasma membrane"/>
    <property type="evidence" value="ECO:0007669"/>
    <property type="project" value="UniProtKB-SubCell"/>
</dbReference>
<evidence type="ECO:0000256" key="1">
    <source>
        <dbReference type="ARBA" id="ARBA00004651"/>
    </source>
</evidence>
<keyword evidence="12" id="KW-1185">Reference proteome</keyword>
<dbReference type="RefSeq" id="XP_015866945.3">
    <property type="nucleotide sequence ID" value="XM_016011459.4"/>
</dbReference>
<dbReference type="FunCoup" id="A0A6P3YTH8">
    <property type="interactions" value="550"/>
</dbReference>
<proteinExistence type="inferred from homology"/>
<dbReference type="AlphaFoldDB" id="A0A6P3YTH8"/>
<comment type="function">
    <text evidence="10">Mediates both low-affinity uptake and efflux of sugar across the membrane.</text>
</comment>
<keyword evidence="8 10" id="KW-1133">Transmembrane helix</keyword>
<keyword evidence="6 10" id="KW-0812">Transmembrane</keyword>
<dbReference type="PANTHER" id="PTHR10791:SF163">
    <property type="entry name" value="BIDIRECTIONAL SUGAR TRANSPORTER SWEET"/>
    <property type="match status" value="1"/>
</dbReference>
<feature type="transmembrane region" description="Helical" evidence="10">
    <location>
        <begin position="45"/>
        <end position="63"/>
    </location>
</feature>
<dbReference type="InterPro" id="IPR004316">
    <property type="entry name" value="SWEET_rpt"/>
</dbReference>
<evidence type="ECO:0000256" key="5">
    <source>
        <dbReference type="ARBA" id="ARBA00022597"/>
    </source>
</evidence>
<dbReference type="GO" id="GO:0008515">
    <property type="term" value="F:sucrose transmembrane transporter activity"/>
    <property type="evidence" value="ECO:0007669"/>
    <property type="project" value="UniProtKB-ARBA"/>
</dbReference>
<keyword evidence="3 10" id="KW-0813">Transport</keyword>
<evidence type="ECO:0000313" key="12">
    <source>
        <dbReference type="Proteomes" id="UP001652623"/>
    </source>
</evidence>
<name>A0A6P3YTH8_ZIZJJ</name>
<feature type="transmembrane region" description="Helical" evidence="10">
    <location>
        <begin position="103"/>
        <end position="123"/>
    </location>
</feature>
<evidence type="ECO:0000256" key="11">
    <source>
        <dbReference type="SAM" id="Coils"/>
    </source>
</evidence>
<dbReference type="Gene3D" id="1.20.1280.290">
    <property type="match status" value="2"/>
</dbReference>
<keyword evidence="5 10" id="KW-0762">Sugar transport</keyword>
<dbReference type="Proteomes" id="UP001652623">
    <property type="component" value="Chromosome 2"/>
</dbReference>
<evidence type="ECO:0000256" key="4">
    <source>
        <dbReference type="ARBA" id="ARBA00022475"/>
    </source>
</evidence>
<dbReference type="PANTHER" id="PTHR10791">
    <property type="entry name" value="RAG1-ACTIVATING PROTEIN 1"/>
    <property type="match status" value="1"/>
</dbReference>
<feature type="transmembrane region" description="Helical" evidence="10">
    <location>
        <begin position="6"/>
        <end position="25"/>
    </location>
</feature>
<evidence type="ECO:0000256" key="8">
    <source>
        <dbReference type="ARBA" id="ARBA00022989"/>
    </source>
</evidence>
<dbReference type="FunFam" id="1.20.1280.290:FF:000003">
    <property type="entry name" value="Bidirectional sugar transporter SWEET"/>
    <property type="match status" value="1"/>
</dbReference>
<organism evidence="12 13">
    <name type="scientific">Ziziphus jujuba</name>
    <name type="common">Chinese jujube</name>
    <name type="synonym">Ziziphus sativa</name>
    <dbReference type="NCBI Taxonomy" id="326968"/>
    <lineage>
        <taxon>Eukaryota</taxon>
        <taxon>Viridiplantae</taxon>
        <taxon>Streptophyta</taxon>
        <taxon>Embryophyta</taxon>
        <taxon>Tracheophyta</taxon>
        <taxon>Spermatophyta</taxon>
        <taxon>Magnoliopsida</taxon>
        <taxon>eudicotyledons</taxon>
        <taxon>Gunneridae</taxon>
        <taxon>Pentapetalae</taxon>
        <taxon>rosids</taxon>
        <taxon>fabids</taxon>
        <taxon>Rosales</taxon>
        <taxon>Rhamnaceae</taxon>
        <taxon>Paliureae</taxon>
        <taxon>Ziziphus</taxon>
    </lineage>
</organism>
<keyword evidence="4" id="KW-1003">Cell membrane</keyword>
<accession>A0A6P3YTH8</accession>
<evidence type="ECO:0000256" key="7">
    <source>
        <dbReference type="ARBA" id="ARBA00022737"/>
    </source>
</evidence>
<feature type="transmembrane region" description="Helical" evidence="10">
    <location>
        <begin position="190"/>
        <end position="211"/>
    </location>
</feature>